<proteinExistence type="predicted"/>
<organism evidence="1 2">
    <name type="scientific">Parabacteroides johnsonii DSM 18315</name>
    <dbReference type="NCBI Taxonomy" id="537006"/>
    <lineage>
        <taxon>Bacteria</taxon>
        <taxon>Pseudomonadati</taxon>
        <taxon>Bacteroidota</taxon>
        <taxon>Bacteroidia</taxon>
        <taxon>Bacteroidales</taxon>
        <taxon>Tannerellaceae</taxon>
        <taxon>Parabacteroides</taxon>
    </lineage>
</organism>
<dbReference type="Proteomes" id="UP000005510">
    <property type="component" value="Unassembled WGS sequence"/>
</dbReference>
<dbReference type="HOGENOM" id="CLU_2845837_0_0_10"/>
<comment type="caution">
    <text evidence="1">The sequence shown here is derived from an EMBL/GenBank/DDBJ whole genome shotgun (WGS) entry which is preliminary data.</text>
</comment>
<dbReference type="EMBL" id="ABYH01000028">
    <property type="protein sequence ID" value="EEC98355.1"/>
    <property type="molecule type" value="Genomic_DNA"/>
</dbReference>
<name>B7B5E5_9BACT</name>
<evidence type="ECO:0000313" key="1">
    <source>
        <dbReference type="EMBL" id="EEC98355.1"/>
    </source>
</evidence>
<reference evidence="1 2" key="2">
    <citation type="submission" date="2008-10" db="EMBL/GenBank/DDBJ databases">
        <authorList>
            <person name="Fulton L."/>
            <person name="Clifton S."/>
            <person name="Fulton B."/>
            <person name="Xu J."/>
            <person name="Minx P."/>
            <person name="Pepin K.H."/>
            <person name="Johnson M."/>
            <person name="Bhonagiri V."/>
            <person name="Nash W.E."/>
            <person name="Mardis E.R."/>
            <person name="Wilson R.K."/>
        </authorList>
    </citation>
    <scope>NUCLEOTIDE SEQUENCE [LARGE SCALE GENOMIC DNA]</scope>
    <source>
        <strain evidence="1 2">DSM 18315</strain>
    </source>
</reference>
<dbReference type="STRING" id="537006.PRABACTJOHN_00238"/>
<dbReference type="AlphaFoldDB" id="B7B5E5"/>
<protein>
    <submittedName>
        <fullName evidence="1">Uncharacterized protein</fullName>
    </submittedName>
</protein>
<sequence length="65" mass="7840">MHKKPLRYFYRKGLFVFCPLFSRKEEQSIYLINKCIELFNDSFNSFFAFNSNYNYTLRSSDCSVA</sequence>
<accession>B7B5E5</accession>
<evidence type="ECO:0000313" key="2">
    <source>
        <dbReference type="Proteomes" id="UP000005510"/>
    </source>
</evidence>
<reference evidence="1 2" key="1">
    <citation type="submission" date="2008-10" db="EMBL/GenBank/DDBJ databases">
        <title>Draft genome sequence of Parabacteroides johnsonii (DSM 18315).</title>
        <authorList>
            <person name="Sudarsanam P."/>
            <person name="Ley R."/>
            <person name="Guruge J."/>
            <person name="Turnbaugh P.J."/>
            <person name="Mahowald M."/>
            <person name="Liep D."/>
            <person name="Gordon J."/>
        </authorList>
    </citation>
    <scope>NUCLEOTIDE SEQUENCE [LARGE SCALE GENOMIC DNA]</scope>
    <source>
        <strain evidence="1 2">DSM 18315</strain>
    </source>
</reference>
<gene>
    <name evidence="1" type="ORF">PRABACTJOHN_00238</name>
</gene>